<dbReference type="InterPro" id="IPR007445">
    <property type="entry name" value="PilO"/>
</dbReference>
<keyword evidence="3" id="KW-0472">Membrane</keyword>
<dbReference type="InterPro" id="IPR014717">
    <property type="entry name" value="Transl_elong_EF1B/ribsomal_bS6"/>
</dbReference>
<name>A0ABV6C397_9ACTN</name>
<protein>
    <submittedName>
        <fullName evidence="4">Type 4a pilus biogenesis protein PilO</fullName>
    </submittedName>
</protein>
<dbReference type="Pfam" id="PF04350">
    <property type="entry name" value="PilO"/>
    <property type="match status" value="1"/>
</dbReference>
<gene>
    <name evidence="4" type="primary">pilO</name>
    <name evidence="4" type="ORF">ACFFRE_08380</name>
</gene>
<evidence type="ECO:0000256" key="3">
    <source>
        <dbReference type="SAM" id="Phobius"/>
    </source>
</evidence>
<keyword evidence="5" id="KW-1185">Reference proteome</keyword>
<dbReference type="Proteomes" id="UP001589788">
    <property type="component" value="Unassembled WGS sequence"/>
</dbReference>
<dbReference type="EMBL" id="JBHLYQ010000076">
    <property type="protein sequence ID" value="MFC0082163.1"/>
    <property type="molecule type" value="Genomic_DNA"/>
</dbReference>
<proteinExistence type="predicted"/>
<organism evidence="4 5">
    <name type="scientific">Aciditerrimonas ferrireducens</name>
    <dbReference type="NCBI Taxonomy" id="667306"/>
    <lineage>
        <taxon>Bacteria</taxon>
        <taxon>Bacillati</taxon>
        <taxon>Actinomycetota</taxon>
        <taxon>Acidimicrobiia</taxon>
        <taxon>Acidimicrobiales</taxon>
        <taxon>Acidimicrobiaceae</taxon>
        <taxon>Aciditerrimonas</taxon>
    </lineage>
</organism>
<keyword evidence="3" id="KW-1133">Transmembrane helix</keyword>
<feature type="transmembrane region" description="Helical" evidence="3">
    <location>
        <begin position="14"/>
        <end position="34"/>
    </location>
</feature>
<sequence>MTELRAHLHPYRHVLLVTLVAVVVLVAALLAWVLPEGRHAAQLQATRQELSAQEQALQAELLALEHDQHQQVLNCQSYSRFVAEIPPALDESQFVLDVGALASASGAPSIPSLTWGSASTQDGLQTVQVTLTLVGTFGQVMNFVKGLDGSAFPRLFTVSSFAVNLAGQGQGTPSSSSGGSSAGAVVVGTSLAPASSPGYEVKVTGQIYDDPGEQDPCSASTTASGGTAGAAAAG</sequence>
<feature type="compositionally biased region" description="Low complexity" evidence="2">
    <location>
        <begin position="218"/>
        <end position="234"/>
    </location>
</feature>
<evidence type="ECO:0000256" key="1">
    <source>
        <dbReference type="SAM" id="Coils"/>
    </source>
</evidence>
<evidence type="ECO:0000256" key="2">
    <source>
        <dbReference type="SAM" id="MobiDB-lite"/>
    </source>
</evidence>
<keyword evidence="3" id="KW-0812">Transmembrane</keyword>
<keyword evidence="1" id="KW-0175">Coiled coil</keyword>
<comment type="caution">
    <text evidence="4">The sequence shown here is derived from an EMBL/GenBank/DDBJ whole genome shotgun (WGS) entry which is preliminary data.</text>
</comment>
<evidence type="ECO:0000313" key="4">
    <source>
        <dbReference type="EMBL" id="MFC0082163.1"/>
    </source>
</evidence>
<feature type="coiled-coil region" evidence="1">
    <location>
        <begin position="40"/>
        <end position="67"/>
    </location>
</feature>
<accession>A0ABV6C397</accession>
<feature type="region of interest" description="Disordered" evidence="2">
    <location>
        <begin position="208"/>
        <end position="234"/>
    </location>
</feature>
<dbReference type="Gene3D" id="3.30.70.60">
    <property type="match status" value="1"/>
</dbReference>
<evidence type="ECO:0000313" key="5">
    <source>
        <dbReference type="Proteomes" id="UP001589788"/>
    </source>
</evidence>
<dbReference type="RefSeq" id="WP_248105721.1">
    <property type="nucleotide sequence ID" value="NZ_JAKHEX010000003.1"/>
</dbReference>
<reference evidence="4 5" key="1">
    <citation type="submission" date="2024-09" db="EMBL/GenBank/DDBJ databases">
        <authorList>
            <person name="Sun Q."/>
            <person name="Mori K."/>
        </authorList>
    </citation>
    <scope>NUCLEOTIDE SEQUENCE [LARGE SCALE GENOMIC DNA]</scope>
    <source>
        <strain evidence="4 5">JCM 15389</strain>
    </source>
</reference>